<evidence type="ECO:0000313" key="2">
    <source>
        <dbReference type="EMBL" id="CDQ41655.1"/>
    </source>
</evidence>
<dbReference type="Gene3D" id="3.30.450.20">
    <property type="entry name" value="PAS domain"/>
    <property type="match status" value="1"/>
</dbReference>
<dbReference type="InterPro" id="IPR018842">
    <property type="entry name" value="YkuI_C"/>
</dbReference>
<evidence type="ECO:0000259" key="1">
    <source>
        <dbReference type="PROSITE" id="PS50883"/>
    </source>
</evidence>
<dbReference type="InterPro" id="IPR050706">
    <property type="entry name" value="Cyclic-di-GMP_PDE-like"/>
</dbReference>
<proteinExistence type="predicted"/>
<dbReference type="OrthoDB" id="1673646at2"/>
<dbReference type="SUPFAM" id="SSF103190">
    <property type="entry name" value="Sensory domain-like"/>
    <property type="match status" value="1"/>
</dbReference>
<dbReference type="Pfam" id="PF00563">
    <property type="entry name" value="EAL"/>
    <property type="match status" value="1"/>
</dbReference>
<dbReference type="RefSeq" id="WP_021292440.1">
    <property type="nucleotide sequence ID" value="NZ_BNER01000005.1"/>
</dbReference>
<dbReference type="PANTHER" id="PTHR33121:SF82">
    <property type="entry name" value="SIGNAL TRANSDUCTION PROTEIN CONTAINING A EAL DOMAIN"/>
    <property type="match status" value="1"/>
</dbReference>
<dbReference type="GO" id="GO:0071111">
    <property type="term" value="F:cyclic-guanylate-specific phosphodiesterase activity"/>
    <property type="evidence" value="ECO:0007669"/>
    <property type="project" value="InterPro"/>
</dbReference>
<reference evidence="3" key="2">
    <citation type="submission" date="2014-05" db="EMBL/GenBank/DDBJ databases">
        <title>Draft genome sequence of Virgibacillus massiliensis Vm-5.</title>
        <authorList>
            <person name="Khelaifia S."/>
            <person name="Croce O."/>
            <person name="Lagier J.C."/>
            <person name="Raoult D."/>
        </authorList>
    </citation>
    <scope>NUCLEOTIDE SEQUENCE [LARGE SCALE GENOMIC DNA]</scope>
    <source>
        <strain evidence="3">Vm-5</strain>
    </source>
</reference>
<gene>
    <name evidence="2" type="primary">ykuI</name>
    <name evidence="2" type="ORF">BN990_04029</name>
</gene>
<dbReference type="InterPro" id="IPR029151">
    <property type="entry name" value="Sensor-like_sf"/>
</dbReference>
<dbReference type="SMART" id="SM00052">
    <property type="entry name" value="EAL"/>
    <property type="match status" value="1"/>
</dbReference>
<reference evidence="2 3" key="1">
    <citation type="submission" date="2014-03" db="EMBL/GenBank/DDBJ databases">
        <authorList>
            <person name="Urmite Genomes U."/>
        </authorList>
    </citation>
    <scope>NUCLEOTIDE SEQUENCE [LARGE SCALE GENOMIC DNA]</scope>
    <source>
        <strain evidence="2 3">Vm-5</strain>
    </source>
</reference>
<dbReference type="Pfam" id="PF10388">
    <property type="entry name" value="YkuI_C"/>
    <property type="match status" value="1"/>
</dbReference>
<dbReference type="InterPro" id="IPR035919">
    <property type="entry name" value="EAL_sf"/>
</dbReference>
<name>A0A024QHG9_9BACI</name>
<dbReference type="InterPro" id="IPR001633">
    <property type="entry name" value="EAL_dom"/>
</dbReference>
<accession>A0A024QHG9</accession>
<dbReference type="Gene3D" id="1.20.5.170">
    <property type="match status" value="1"/>
</dbReference>
<evidence type="ECO:0000313" key="3">
    <source>
        <dbReference type="Proteomes" id="UP000028875"/>
    </source>
</evidence>
<comment type="caution">
    <text evidence="2">The sequence shown here is derived from an EMBL/GenBank/DDBJ whole genome shotgun (WGS) entry which is preliminary data.</text>
</comment>
<dbReference type="EMBL" id="CCDP010000003">
    <property type="protein sequence ID" value="CDQ41655.1"/>
    <property type="molecule type" value="Genomic_DNA"/>
</dbReference>
<feature type="domain" description="EAL" evidence="1">
    <location>
        <begin position="1"/>
        <end position="250"/>
    </location>
</feature>
<dbReference type="Gene3D" id="3.20.20.450">
    <property type="entry name" value="EAL domain"/>
    <property type="match status" value="1"/>
</dbReference>
<dbReference type="CDD" id="cd01948">
    <property type="entry name" value="EAL"/>
    <property type="match status" value="1"/>
</dbReference>
<dbReference type="PROSITE" id="PS50883">
    <property type="entry name" value="EAL"/>
    <property type="match status" value="1"/>
</dbReference>
<dbReference type="STRING" id="1462526.BN990_04029"/>
<sequence length="406" mass="47469">MDPLDIMMKLDQIVPYFDPIISAENQLIIGYEVKPYFQTEDKELHNLCWFAQDESIPSEFRLELSNAVLHKVLDKYITTNQSQYLFIHYDAKLLLKDNGDSMIALLDGYVEQGLLLNNIVLQFIESFVTSHIDELKHLFAYIQTYGIQIAIDNVGQQNGNLDKLTIIKPNIIKVDVAFLQDDDLPQLYQDVHHLLSMLSRKIGATLLFKGIATFQQLNYAWRNGGRYYQGNYLVKTQPGFIAADNCKDKVKKDFHHFITFERKKMKAQLDLTETINEQLKTTLKKINPDDPYDETILTIASDCNDFTFRVYICNEAGFQLSSNAEKDEDGSWYLYAEGRQKNWSWRPYFFENIVRMNMEKKGILSDLYTDIEKDERIRTYSHPISDHLYIFIDIPYNFLFEQDGLL</sequence>
<organism evidence="2 3">
    <name type="scientific">Virgibacillus massiliensis</name>
    <dbReference type="NCBI Taxonomy" id="1462526"/>
    <lineage>
        <taxon>Bacteria</taxon>
        <taxon>Bacillati</taxon>
        <taxon>Bacillota</taxon>
        <taxon>Bacilli</taxon>
        <taxon>Bacillales</taxon>
        <taxon>Bacillaceae</taxon>
        <taxon>Virgibacillus</taxon>
    </lineage>
</organism>
<dbReference type="SUPFAM" id="SSF141868">
    <property type="entry name" value="EAL domain-like"/>
    <property type="match status" value="1"/>
</dbReference>
<dbReference type="eggNOG" id="COG2200">
    <property type="taxonomic scope" value="Bacteria"/>
</dbReference>
<dbReference type="Proteomes" id="UP000028875">
    <property type="component" value="Unassembled WGS sequence"/>
</dbReference>
<dbReference type="AlphaFoldDB" id="A0A024QHG9"/>
<protein>
    <submittedName>
        <fullName evidence="2">Putative EAL-domain containing protein YkuI</fullName>
    </submittedName>
</protein>
<dbReference type="PANTHER" id="PTHR33121">
    <property type="entry name" value="CYCLIC DI-GMP PHOSPHODIESTERASE PDEF"/>
    <property type="match status" value="1"/>
</dbReference>
<keyword evidence="3" id="KW-1185">Reference proteome</keyword>